<accession>A0ABD0JXK5</accession>
<keyword evidence="2" id="KW-1185">Reference proteome</keyword>
<dbReference type="AlphaFoldDB" id="A0ABD0JXK5"/>
<dbReference type="Proteomes" id="UP001519460">
    <property type="component" value="Unassembled WGS sequence"/>
</dbReference>
<reference evidence="1 2" key="1">
    <citation type="journal article" date="2023" name="Sci. Data">
        <title>Genome assembly of the Korean intertidal mud-creeper Batillaria attramentaria.</title>
        <authorList>
            <person name="Patra A.K."/>
            <person name="Ho P.T."/>
            <person name="Jun S."/>
            <person name="Lee S.J."/>
            <person name="Kim Y."/>
            <person name="Won Y.J."/>
        </authorList>
    </citation>
    <scope>NUCLEOTIDE SEQUENCE [LARGE SCALE GENOMIC DNA]</scope>
    <source>
        <strain evidence="1">Wonlab-2016</strain>
    </source>
</reference>
<name>A0ABD0JXK5_9CAEN</name>
<evidence type="ECO:0000313" key="1">
    <source>
        <dbReference type="EMBL" id="KAK7479782.1"/>
    </source>
</evidence>
<evidence type="ECO:0000313" key="2">
    <source>
        <dbReference type="Proteomes" id="UP001519460"/>
    </source>
</evidence>
<comment type="caution">
    <text evidence="1">The sequence shown here is derived from an EMBL/GenBank/DDBJ whole genome shotgun (WGS) entry which is preliminary data.</text>
</comment>
<protein>
    <submittedName>
        <fullName evidence="1">Uncharacterized protein</fullName>
    </submittedName>
</protein>
<proteinExistence type="predicted"/>
<sequence length="108" mass="11805">MEATMELVSFKCKSEFSYAAEPSGIPYSLRVNTFTAQNSRASCFVVWILSKGLRSLTVYKITNTDHDDSLGESSAASASFVAGGSKSVHVRFRSDVEDEQTLVQTQTP</sequence>
<dbReference type="EMBL" id="JACVVK020000295">
    <property type="protein sequence ID" value="KAK7479782.1"/>
    <property type="molecule type" value="Genomic_DNA"/>
</dbReference>
<organism evidence="1 2">
    <name type="scientific">Batillaria attramentaria</name>
    <dbReference type="NCBI Taxonomy" id="370345"/>
    <lineage>
        <taxon>Eukaryota</taxon>
        <taxon>Metazoa</taxon>
        <taxon>Spiralia</taxon>
        <taxon>Lophotrochozoa</taxon>
        <taxon>Mollusca</taxon>
        <taxon>Gastropoda</taxon>
        <taxon>Caenogastropoda</taxon>
        <taxon>Sorbeoconcha</taxon>
        <taxon>Cerithioidea</taxon>
        <taxon>Batillariidae</taxon>
        <taxon>Batillaria</taxon>
    </lineage>
</organism>
<gene>
    <name evidence="1" type="ORF">BaRGS_00028962</name>
</gene>